<feature type="compositionally biased region" description="Low complexity" evidence="1">
    <location>
        <begin position="319"/>
        <end position="342"/>
    </location>
</feature>
<dbReference type="Proteomes" id="UP001162031">
    <property type="component" value="Unassembled WGS sequence"/>
</dbReference>
<gene>
    <name evidence="3" type="ORF">HBR001_LOCUS1602</name>
</gene>
<dbReference type="AlphaFoldDB" id="A0AAV0T7D0"/>
<feature type="compositionally biased region" description="Low complexity" evidence="1">
    <location>
        <begin position="215"/>
        <end position="241"/>
    </location>
</feature>
<accession>A0AAV0T7D0</accession>
<evidence type="ECO:0000313" key="4">
    <source>
        <dbReference type="Proteomes" id="UP001162031"/>
    </source>
</evidence>
<name>A0AAV0T7D0_HYABA</name>
<evidence type="ECO:0000256" key="2">
    <source>
        <dbReference type="SAM" id="SignalP"/>
    </source>
</evidence>
<sequence length="358" mass="37808">MQPLALFATGALVVAFLPSSVHGHGYMSHPASQWVEGYPNNGYGSTIDNEIWGVYDNAKYGYGPNGTLKFFTETFPTKGYKSLGAFIMENQELYLPKVDPQCGLTVFKESARSELPATELTYTGFTHPGPCEVWCDDTKVLYDSDCQTTYPGQPTTMPYDKAKCAKANRMTIYWIGVHGDPWQVYTHCMWLKGGKGIGSPPAAVTGGKGKAKAASASNATTADASAPTPASPSSTAGSADTADSEEQTASTAASDKEDEDAVDDAPTATPSAATEQEDTPAVEPPAVETPVDEAASDEDASPTVETPDVETPDVETPDVETPAVETPVVETPTVETPVVEAPSTSEVSTGARCVRRRS</sequence>
<evidence type="ECO:0000313" key="3">
    <source>
        <dbReference type="EMBL" id="CAI5716310.1"/>
    </source>
</evidence>
<feature type="compositionally biased region" description="Acidic residues" evidence="1">
    <location>
        <begin position="290"/>
        <end position="300"/>
    </location>
</feature>
<feature type="chain" id="PRO_5043639738" evidence="2">
    <location>
        <begin position="24"/>
        <end position="358"/>
    </location>
</feature>
<feature type="compositionally biased region" description="Low complexity" evidence="1">
    <location>
        <begin position="264"/>
        <end position="274"/>
    </location>
</feature>
<evidence type="ECO:0000256" key="1">
    <source>
        <dbReference type="SAM" id="MobiDB-lite"/>
    </source>
</evidence>
<protein>
    <submittedName>
        <fullName evidence="3">Uncharacterized protein</fullName>
    </submittedName>
</protein>
<keyword evidence="2" id="KW-0732">Signal</keyword>
<keyword evidence="4" id="KW-1185">Reference proteome</keyword>
<feature type="region of interest" description="Disordered" evidence="1">
    <location>
        <begin position="215"/>
        <end position="358"/>
    </location>
</feature>
<dbReference type="EMBL" id="CANTFL010000155">
    <property type="protein sequence ID" value="CAI5716310.1"/>
    <property type="molecule type" value="Genomic_DNA"/>
</dbReference>
<organism evidence="3 4">
    <name type="scientific">Hyaloperonospora brassicae</name>
    <name type="common">Brassica downy mildew</name>
    <name type="synonym">Peronospora brassicae</name>
    <dbReference type="NCBI Taxonomy" id="162125"/>
    <lineage>
        <taxon>Eukaryota</taxon>
        <taxon>Sar</taxon>
        <taxon>Stramenopiles</taxon>
        <taxon>Oomycota</taxon>
        <taxon>Peronosporomycetes</taxon>
        <taxon>Peronosporales</taxon>
        <taxon>Peronosporaceae</taxon>
        <taxon>Hyaloperonospora</taxon>
    </lineage>
</organism>
<feature type="compositionally biased region" description="Acidic residues" evidence="1">
    <location>
        <begin position="307"/>
        <end position="318"/>
    </location>
</feature>
<comment type="caution">
    <text evidence="3">The sequence shown here is derived from an EMBL/GenBank/DDBJ whole genome shotgun (WGS) entry which is preliminary data.</text>
</comment>
<reference evidence="3" key="1">
    <citation type="submission" date="2022-12" db="EMBL/GenBank/DDBJ databases">
        <authorList>
            <person name="Webb A."/>
        </authorList>
    </citation>
    <scope>NUCLEOTIDE SEQUENCE</scope>
    <source>
        <strain evidence="3">Hp1</strain>
    </source>
</reference>
<proteinExistence type="predicted"/>
<feature type="signal peptide" evidence="2">
    <location>
        <begin position="1"/>
        <end position="23"/>
    </location>
</feature>